<feature type="non-terminal residue" evidence="2">
    <location>
        <position position="102"/>
    </location>
</feature>
<name>A0A0B6ZSU7_9EUPU</name>
<organism evidence="2">
    <name type="scientific">Arion vulgaris</name>
    <dbReference type="NCBI Taxonomy" id="1028688"/>
    <lineage>
        <taxon>Eukaryota</taxon>
        <taxon>Metazoa</taxon>
        <taxon>Spiralia</taxon>
        <taxon>Lophotrochozoa</taxon>
        <taxon>Mollusca</taxon>
        <taxon>Gastropoda</taxon>
        <taxon>Heterobranchia</taxon>
        <taxon>Euthyneura</taxon>
        <taxon>Panpulmonata</taxon>
        <taxon>Eupulmonata</taxon>
        <taxon>Stylommatophora</taxon>
        <taxon>Helicina</taxon>
        <taxon>Arionoidea</taxon>
        <taxon>Arionidae</taxon>
        <taxon>Arion</taxon>
    </lineage>
</organism>
<sequence>FLSEKINDENVNYNDMNDSDNDTLVGDAEDLAHLGDVDFNDQESNLSGGRIFHDASTLSGHSNTEASDSDSDESLGNVSLEDGYSAVEFSRVDRQGSLSMMN</sequence>
<dbReference type="AlphaFoldDB" id="A0A0B6ZSU7"/>
<feature type="compositionally biased region" description="Polar residues" evidence="1">
    <location>
        <begin position="56"/>
        <end position="66"/>
    </location>
</feature>
<evidence type="ECO:0000256" key="1">
    <source>
        <dbReference type="SAM" id="MobiDB-lite"/>
    </source>
</evidence>
<feature type="region of interest" description="Disordered" evidence="1">
    <location>
        <begin position="39"/>
        <end position="80"/>
    </location>
</feature>
<proteinExistence type="predicted"/>
<reference evidence="2" key="1">
    <citation type="submission" date="2014-12" db="EMBL/GenBank/DDBJ databases">
        <title>Insight into the proteome of Arion vulgaris.</title>
        <authorList>
            <person name="Aradska J."/>
            <person name="Bulat T."/>
            <person name="Smidak R."/>
            <person name="Sarate P."/>
            <person name="Gangsoo J."/>
            <person name="Sialana F."/>
            <person name="Bilban M."/>
            <person name="Lubec G."/>
        </authorList>
    </citation>
    <scope>NUCLEOTIDE SEQUENCE</scope>
    <source>
        <tissue evidence="2">Skin</tissue>
    </source>
</reference>
<accession>A0A0B6ZSU7</accession>
<feature type="region of interest" description="Disordered" evidence="1">
    <location>
        <begin position="1"/>
        <end position="24"/>
    </location>
</feature>
<evidence type="ECO:0000313" key="2">
    <source>
        <dbReference type="EMBL" id="CEK71422.1"/>
    </source>
</evidence>
<gene>
    <name evidence="2" type="primary">ORF78302</name>
</gene>
<dbReference type="EMBL" id="HACG01024557">
    <property type="protein sequence ID" value="CEK71422.1"/>
    <property type="molecule type" value="Transcribed_RNA"/>
</dbReference>
<protein>
    <submittedName>
        <fullName evidence="2">Uncharacterized protein</fullName>
    </submittedName>
</protein>
<feature type="non-terminal residue" evidence="2">
    <location>
        <position position="1"/>
    </location>
</feature>